<evidence type="ECO:0000313" key="3">
    <source>
        <dbReference type="Proteomes" id="UP000198287"/>
    </source>
</evidence>
<gene>
    <name evidence="2" type="ORF">Fcan01_22066</name>
</gene>
<keyword evidence="3" id="KW-1185">Reference proteome</keyword>
<name>A0A226DDM5_FOLCA</name>
<keyword evidence="1" id="KW-0472">Membrane</keyword>
<dbReference type="Proteomes" id="UP000198287">
    <property type="component" value="Unassembled WGS sequence"/>
</dbReference>
<reference evidence="2 3" key="1">
    <citation type="submission" date="2015-12" db="EMBL/GenBank/DDBJ databases">
        <title>The genome of Folsomia candida.</title>
        <authorList>
            <person name="Faddeeva A."/>
            <person name="Derks M.F."/>
            <person name="Anvar Y."/>
            <person name="Smit S."/>
            <person name="Van Straalen N."/>
            <person name="Roelofs D."/>
        </authorList>
    </citation>
    <scope>NUCLEOTIDE SEQUENCE [LARGE SCALE GENOMIC DNA]</scope>
    <source>
        <strain evidence="2 3">VU population</strain>
        <tissue evidence="2">Whole body</tissue>
    </source>
</reference>
<feature type="transmembrane region" description="Helical" evidence="1">
    <location>
        <begin position="47"/>
        <end position="66"/>
    </location>
</feature>
<evidence type="ECO:0008006" key="4">
    <source>
        <dbReference type="Google" id="ProtNLM"/>
    </source>
</evidence>
<feature type="transmembrane region" description="Helical" evidence="1">
    <location>
        <begin position="297"/>
        <end position="320"/>
    </location>
</feature>
<accession>A0A226DDM5</accession>
<comment type="caution">
    <text evidence="2">The sequence shown here is derived from an EMBL/GenBank/DDBJ whole genome shotgun (WGS) entry which is preliminary data.</text>
</comment>
<feature type="transmembrane region" description="Helical" evidence="1">
    <location>
        <begin position="138"/>
        <end position="160"/>
    </location>
</feature>
<proteinExistence type="predicted"/>
<dbReference type="EMBL" id="LNIX01000023">
    <property type="protein sequence ID" value="OXA43289.1"/>
    <property type="molecule type" value="Genomic_DNA"/>
</dbReference>
<feature type="transmembrane region" description="Helical" evidence="1">
    <location>
        <begin position="264"/>
        <end position="285"/>
    </location>
</feature>
<dbReference type="AlphaFoldDB" id="A0A226DDM5"/>
<organism evidence="2 3">
    <name type="scientific">Folsomia candida</name>
    <name type="common">Springtail</name>
    <dbReference type="NCBI Taxonomy" id="158441"/>
    <lineage>
        <taxon>Eukaryota</taxon>
        <taxon>Metazoa</taxon>
        <taxon>Ecdysozoa</taxon>
        <taxon>Arthropoda</taxon>
        <taxon>Hexapoda</taxon>
        <taxon>Collembola</taxon>
        <taxon>Entomobryomorpha</taxon>
        <taxon>Isotomoidea</taxon>
        <taxon>Isotomidae</taxon>
        <taxon>Proisotominae</taxon>
        <taxon>Folsomia</taxon>
    </lineage>
</organism>
<feature type="transmembrane region" description="Helical" evidence="1">
    <location>
        <begin position="78"/>
        <end position="97"/>
    </location>
</feature>
<evidence type="ECO:0000256" key="1">
    <source>
        <dbReference type="SAM" id="Phobius"/>
    </source>
</evidence>
<protein>
    <recommendedName>
        <fullName evidence="4">Odorant receptor</fullName>
    </recommendedName>
</protein>
<feature type="transmembrane region" description="Helical" evidence="1">
    <location>
        <begin position="196"/>
        <end position="224"/>
    </location>
</feature>
<keyword evidence="1" id="KW-1133">Transmembrane helix</keyword>
<evidence type="ECO:0000313" key="2">
    <source>
        <dbReference type="EMBL" id="OXA43289.1"/>
    </source>
</evidence>
<sequence>MSFHSVVPVMNLQVKLLSKFGIQLIHFNPKRKEFTLTYSTFRNRIKIWIVLISVAVLFFNGCYAIFFREDVPKMFVEVFTIATAPALLVTWKVLLYPDPFVSCVNMMLHFEKNEFRQLGFPPHHEVAFLSRWKLGVRVCGWSALAISTFVPPGIMVITLYDPSLPPFYGSLLPPWNDGANLITMSFHIVVNFYQTWIIYVFSIPFCLTVGHLLFGNLISVTMYVTALIRSFKYLPTKITPTEINFYQQVEILVSHVNLCFRPSVLPAILLYAVSANIFCVYLTVSTKFDIQEHVGNAIFPIMAVETSVALLGFGLVAGLANKRSTACIDKMKRAVRSKLLDLRKIVNGLAPIKIRFGNNFIEVSTPLVTTGFCAKSTVRLLLLDPMDGFIFRN</sequence>
<keyword evidence="1" id="KW-0812">Transmembrane</keyword>